<sequence length="490" mass="55627">MKRFLVISLLITMLSSKGMCQGFLGSLISGALNVMAESKKNKNKKKSTPRIFVPAQFQSTIPTAGQQSLVKTNIENKEPLQASKAEDDVTLVVSGDGRNKEDATKIALRSAIEQVYGAFVSANTSLLNEEITKDEIVTISSGNIKEYKELECLNMAGKTMVTLQATVSISKLVSYAKSKGASVEFAGSTFGMNMKIQKFYRQNEQVALKNLLEQVKLMLPTSFTRKLILEDPSLPNNNFMVNEYYIERFYRYAKGTPAVIQRDKVKTLNQLESWQNSDSYLVTMHVVYERTDNTISLVNFIVNTLRAISLSQDEQNMYSRMNLGYSALKFMLCNKMYFRNSSQWINDWTRKLGHLFYSYFTNFVVVDNLGNKSYFDGYDEKFGYISDIEYSKYIDFLALEAHGVGPTYYILKGHGLFAPFLKMEDNLNCIFTYNDRNAGDDFGGAYAHDENGTLLYSLFKLEGTPELTLKFLIPANKISNYSNFDLQDKY</sequence>
<protein>
    <submittedName>
        <fullName evidence="2">Uncharacterized protein</fullName>
    </submittedName>
</protein>
<dbReference type="RefSeq" id="WP_217743510.1">
    <property type="nucleotide sequence ID" value="NZ_JAHOEA010000072.1"/>
</dbReference>
<dbReference type="AlphaFoldDB" id="A0AAW4N9V9"/>
<feature type="chain" id="PRO_5043408596" evidence="1">
    <location>
        <begin position="21"/>
        <end position="490"/>
    </location>
</feature>
<evidence type="ECO:0000313" key="3">
    <source>
        <dbReference type="Proteomes" id="UP001196765"/>
    </source>
</evidence>
<comment type="caution">
    <text evidence="2">The sequence shown here is derived from an EMBL/GenBank/DDBJ whole genome shotgun (WGS) entry which is preliminary data.</text>
</comment>
<feature type="signal peptide" evidence="1">
    <location>
        <begin position="1"/>
        <end position="20"/>
    </location>
</feature>
<name>A0AAW4N9V9_9BACT</name>
<evidence type="ECO:0000256" key="1">
    <source>
        <dbReference type="SAM" id="SignalP"/>
    </source>
</evidence>
<proteinExistence type="predicted"/>
<accession>A0AAW4N9V9</accession>
<keyword evidence="1" id="KW-0732">Signal</keyword>
<dbReference type="EMBL" id="JAHOEI010000092">
    <property type="protein sequence ID" value="MBV3389038.1"/>
    <property type="molecule type" value="Genomic_DNA"/>
</dbReference>
<reference evidence="2" key="1">
    <citation type="submission" date="2021-06" db="EMBL/GenBank/DDBJ databases">
        <title>Collection of gut derived symbiotic bacterial strains cultured from healthy donors.</title>
        <authorList>
            <person name="Lin H."/>
            <person name="Littmann E."/>
            <person name="Pamer E.G."/>
        </authorList>
    </citation>
    <scope>NUCLEOTIDE SEQUENCE</scope>
    <source>
        <strain evidence="2">MSK.21.74</strain>
    </source>
</reference>
<gene>
    <name evidence="2" type="ORF">KSW82_15025</name>
</gene>
<dbReference type="Proteomes" id="UP001196765">
    <property type="component" value="Unassembled WGS sequence"/>
</dbReference>
<evidence type="ECO:0000313" key="2">
    <source>
        <dbReference type="EMBL" id="MBV3389038.1"/>
    </source>
</evidence>
<organism evidence="2 3">
    <name type="scientific">Segatella copri</name>
    <dbReference type="NCBI Taxonomy" id="165179"/>
    <lineage>
        <taxon>Bacteria</taxon>
        <taxon>Pseudomonadati</taxon>
        <taxon>Bacteroidota</taxon>
        <taxon>Bacteroidia</taxon>
        <taxon>Bacteroidales</taxon>
        <taxon>Prevotellaceae</taxon>
        <taxon>Segatella</taxon>
    </lineage>
</organism>